<reference evidence="2" key="2">
    <citation type="journal article" date="2015" name="Data Brief">
        <title>Shoot transcriptome of the giant reed, Arundo donax.</title>
        <authorList>
            <person name="Barrero R.A."/>
            <person name="Guerrero F.D."/>
            <person name="Moolhuijzen P."/>
            <person name="Goolsby J.A."/>
            <person name="Tidwell J."/>
            <person name="Bellgard S.E."/>
            <person name="Bellgard M.I."/>
        </authorList>
    </citation>
    <scope>NUCLEOTIDE SEQUENCE</scope>
    <source>
        <tissue evidence="2">Shoot tissue taken approximately 20 cm above the soil surface</tissue>
    </source>
</reference>
<dbReference type="EMBL" id="GBRH01228204">
    <property type="protein sequence ID" value="JAD69691.1"/>
    <property type="molecule type" value="Transcribed_RNA"/>
</dbReference>
<feature type="compositionally biased region" description="Polar residues" evidence="1">
    <location>
        <begin position="1"/>
        <end position="15"/>
    </location>
</feature>
<sequence length="68" mass="7816">MLGQNVQHSGNNCFKNRSRQKRKWRGARTADIGDPKRPGDHNSYAGKRSSMKFLPWLRLSKSLIVIGY</sequence>
<proteinExistence type="predicted"/>
<reference evidence="2" key="1">
    <citation type="submission" date="2014-09" db="EMBL/GenBank/DDBJ databases">
        <authorList>
            <person name="Magalhaes I.L.F."/>
            <person name="Oliveira U."/>
            <person name="Santos F.R."/>
            <person name="Vidigal T.H.D.A."/>
            <person name="Brescovit A.D."/>
            <person name="Santos A.J."/>
        </authorList>
    </citation>
    <scope>NUCLEOTIDE SEQUENCE</scope>
    <source>
        <tissue evidence="2">Shoot tissue taken approximately 20 cm above the soil surface</tissue>
    </source>
</reference>
<evidence type="ECO:0000256" key="1">
    <source>
        <dbReference type="SAM" id="MobiDB-lite"/>
    </source>
</evidence>
<feature type="compositionally biased region" description="Basic residues" evidence="1">
    <location>
        <begin position="16"/>
        <end position="26"/>
    </location>
</feature>
<dbReference type="AlphaFoldDB" id="A0A0A9C2A2"/>
<accession>A0A0A9C2A2</accession>
<name>A0A0A9C2A2_ARUDO</name>
<protein>
    <submittedName>
        <fullName evidence="2">Uncharacterized protein</fullName>
    </submittedName>
</protein>
<organism evidence="2">
    <name type="scientific">Arundo donax</name>
    <name type="common">Giant reed</name>
    <name type="synonym">Donax arundinaceus</name>
    <dbReference type="NCBI Taxonomy" id="35708"/>
    <lineage>
        <taxon>Eukaryota</taxon>
        <taxon>Viridiplantae</taxon>
        <taxon>Streptophyta</taxon>
        <taxon>Embryophyta</taxon>
        <taxon>Tracheophyta</taxon>
        <taxon>Spermatophyta</taxon>
        <taxon>Magnoliopsida</taxon>
        <taxon>Liliopsida</taxon>
        <taxon>Poales</taxon>
        <taxon>Poaceae</taxon>
        <taxon>PACMAD clade</taxon>
        <taxon>Arundinoideae</taxon>
        <taxon>Arundineae</taxon>
        <taxon>Arundo</taxon>
    </lineage>
</organism>
<evidence type="ECO:0000313" key="2">
    <source>
        <dbReference type="EMBL" id="JAD69691.1"/>
    </source>
</evidence>
<feature type="compositionally biased region" description="Basic and acidic residues" evidence="1">
    <location>
        <begin position="31"/>
        <end position="40"/>
    </location>
</feature>
<feature type="region of interest" description="Disordered" evidence="1">
    <location>
        <begin position="1"/>
        <end position="45"/>
    </location>
</feature>